<keyword evidence="2 4" id="KW-0479">Metal-binding</keyword>
<accession>A0A8J8FCB5</accession>
<dbReference type="Gene3D" id="2.120.10.30">
    <property type="entry name" value="TolB, C-terminal domain"/>
    <property type="match status" value="1"/>
</dbReference>
<evidence type="ECO:0000313" key="8">
    <source>
        <dbReference type="Proteomes" id="UP000598971"/>
    </source>
</evidence>
<dbReference type="GO" id="GO:0046872">
    <property type="term" value="F:metal ion binding"/>
    <property type="evidence" value="ECO:0007669"/>
    <property type="project" value="UniProtKB-KW"/>
</dbReference>
<evidence type="ECO:0000256" key="5">
    <source>
        <dbReference type="SAM" id="Phobius"/>
    </source>
</evidence>
<dbReference type="Pfam" id="PF22807">
    <property type="entry name" value="TrAA12"/>
    <property type="match status" value="1"/>
</dbReference>
<dbReference type="SUPFAM" id="SSF46626">
    <property type="entry name" value="Cytochrome c"/>
    <property type="match status" value="1"/>
</dbReference>
<dbReference type="Proteomes" id="UP000598971">
    <property type="component" value="Unassembled WGS sequence"/>
</dbReference>
<evidence type="ECO:0000256" key="4">
    <source>
        <dbReference type="PROSITE-ProRule" id="PRU00433"/>
    </source>
</evidence>
<keyword evidence="8" id="KW-1185">Reference proteome</keyword>
<dbReference type="InterPro" id="IPR054539">
    <property type="entry name" value="Beta-prop_PDH"/>
</dbReference>
<feature type="domain" description="Cytochrome c" evidence="6">
    <location>
        <begin position="479"/>
        <end position="568"/>
    </location>
</feature>
<keyword evidence="5" id="KW-0812">Transmembrane</keyword>
<evidence type="ECO:0000259" key="6">
    <source>
        <dbReference type="PROSITE" id="PS51007"/>
    </source>
</evidence>
<dbReference type="AlphaFoldDB" id="A0A8J8FCB5"/>
<evidence type="ECO:0000313" key="7">
    <source>
        <dbReference type="EMBL" id="NNV54067.1"/>
    </source>
</evidence>
<dbReference type="Gene3D" id="1.10.760.10">
    <property type="entry name" value="Cytochrome c-like domain"/>
    <property type="match status" value="1"/>
</dbReference>
<dbReference type="InterPro" id="IPR036909">
    <property type="entry name" value="Cyt_c-like_dom_sf"/>
</dbReference>
<evidence type="ECO:0000256" key="3">
    <source>
        <dbReference type="ARBA" id="ARBA00023004"/>
    </source>
</evidence>
<reference evidence="7" key="1">
    <citation type="submission" date="2019-10" db="EMBL/GenBank/DDBJ databases">
        <title>Draft genome sequence of Panacibacter sp. KCS-6.</title>
        <authorList>
            <person name="Yim K.J."/>
        </authorList>
    </citation>
    <scope>NUCLEOTIDE SEQUENCE</scope>
    <source>
        <strain evidence="7">KCS-6</strain>
    </source>
</reference>
<name>A0A8J8FCB5_9BACT</name>
<dbReference type="InterPro" id="IPR011041">
    <property type="entry name" value="Quinoprot_gluc/sorb_DH_b-prop"/>
</dbReference>
<dbReference type="GO" id="GO:0020037">
    <property type="term" value="F:heme binding"/>
    <property type="evidence" value="ECO:0007669"/>
    <property type="project" value="InterPro"/>
</dbReference>
<keyword evidence="5" id="KW-0472">Membrane</keyword>
<protein>
    <submittedName>
        <fullName evidence="7">Cytochrome C</fullName>
    </submittedName>
</protein>
<dbReference type="InterPro" id="IPR051459">
    <property type="entry name" value="Cytochrome_c-type_DH"/>
</dbReference>
<keyword evidence="3 4" id="KW-0408">Iron</keyword>
<dbReference type="RefSeq" id="WP_171605980.1">
    <property type="nucleotide sequence ID" value="NZ_WHPF01000001.1"/>
</dbReference>
<keyword evidence="5" id="KW-1133">Transmembrane helix</keyword>
<sequence length="592" mass="65378">MVNQRIVAYKRYTTSTFFVALFTGALAILFSQCKPGQLKGDADNGGLTLPGGFEGLVVADSVGAARHLAVNSNGDIYVKLRGSYADGSNVALRDENGDGKADVIKKFGVYTDSMGYGTAMRIYNGYLYYSSTGDVFRTKLIPGELLPEKNSELILHDDYQNDPHGYNHTAKPITFDDKGNMYVPFGSPSDVCQQLDRIPESPGQDPCPQLAEHAGIWQFNPDKTNQTIKDGKRYATGIRSAVAITWNPQDKDIYIVQHGRDEMHRTWPGMYTKWQSALLPAEEFLHIKEGADAGWPYYYYDWMQGKKLLNPEYGGDGKKEGNGSKYEQPLIGFPGHWAPNDILFYTGNMFPAHYKNGAFIAFHGSTIRAPYSQSGYFVAFVPFKDGKPSGPWEVFADGFAGMDTILNTTDAACRPMGLAQGPDGSLYISDSRKGKIWRIIYKGYTANFGAPQLAAMEKLKTTSAHIKNPDEVADNLQKTKLTGGAEIYSTYCGVCHLSNGKGDGSRFPPLDSSEYVLGDKTRLINILLNGLQQPITVKGKQFNNLMPSHSFLTDKDLALVLTYVRQNFGNNATEINEEEVAALRTKISAQKK</sequence>
<evidence type="ECO:0000256" key="2">
    <source>
        <dbReference type="ARBA" id="ARBA00022723"/>
    </source>
</evidence>
<dbReference type="GO" id="GO:0009055">
    <property type="term" value="F:electron transfer activity"/>
    <property type="evidence" value="ECO:0007669"/>
    <property type="project" value="InterPro"/>
</dbReference>
<evidence type="ECO:0000256" key="1">
    <source>
        <dbReference type="ARBA" id="ARBA00022617"/>
    </source>
</evidence>
<dbReference type="InterPro" id="IPR009056">
    <property type="entry name" value="Cyt_c-like_dom"/>
</dbReference>
<dbReference type="PROSITE" id="PS51007">
    <property type="entry name" value="CYTC"/>
    <property type="match status" value="1"/>
</dbReference>
<dbReference type="SUPFAM" id="SSF50952">
    <property type="entry name" value="Soluble quinoprotein glucose dehydrogenase"/>
    <property type="match status" value="1"/>
</dbReference>
<feature type="transmembrane region" description="Helical" evidence="5">
    <location>
        <begin position="12"/>
        <end position="30"/>
    </location>
</feature>
<gene>
    <name evidence="7" type="ORF">GD597_01260</name>
</gene>
<dbReference type="Pfam" id="PF00034">
    <property type="entry name" value="Cytochrom_C"/>
    <property type="match status" value="1"/>
</dbReference>
<organism evidence="7 8">
    <name type="scientific">Limnovirga soli</name>
    <dbReference type="NCBI Taxonomy" id="2656915"/>
    <lineage>
        <taxon>Bacteria</taxon>
        <taxon>Pseudomonadati</taxon>
        <taxon>Bacteroidota</taxon>
        <taxon>Chitinophagia</taxon>
        <taxon>Chitinophagales</taxon>
        <taxon>Chitinophagaceae</taxon>
        <taxon>Limnovirga</taxon>
    </lineage>
</organism>
<dbReference type="PANTHER" id="PTHR35008">
    <property type="entry name" value="BLL4482 PROTEIN-RELATED"/>
    <property type="match status" value="1"/>
</dbReference>
<keyword evidence="1 4" id="KW-0349">Heme</keyword>
<proteinExistence type="predicted"/>
<dbReference type="EMBL" id="WHPF01000001">
    <property type="protein sequence ID" value="NNV54067.1"/>
    <property type="molecule type" value="Genomic_DNA"/>
</dbReference>
<dbReference type="InterPro" id="IPR011042">
    <property type="entry name" value="6-blade_b-propeller_TolB-like"/>
</dbReference>
<comment type="caution">
    <text evidence="7">The sequence shown here is derived from an EMBL/GenBank/DDBJ whole genome shotgun (WGS) entry which is preliminary data.</text>
</comment>
<dbReference type="PANTHER" id="PTHR35008:SF8">
    <property type="entry name" value="ALCOHOL DEHYDROGENASE CYTOCHROME C SUBUNIT"/>
    <property type="match status" value="1"/>
</dbReference>